<comment type="similarity">
    <text evidence="9">Belongs to the monovalent cation:proton antiporter 2 (CPA2) transporter (TC 2.A.37) family. CHX (TC 2.A.37.4) subfamily.</text>
</comment>
<feature type="transmembrane region" description="Helical" evidence="10">
    <location>
        <begin position="280"/>
        <end position="310"/>
    </location>
</feature>
<feature type="transmembrane region" description="Helical" evidence="10">
    <location>
        <begin position="361"/>
        <end position="385"/>
    </location>
</feature>
<dbReference type="GO" id="GO:0015297">
    <property type="term" value="F:antiporter activity"/>
    <property type="evidence" value="ECO:0007669"/>
    <property type="project" value="InterPro"/>
</dbReference>
<reference evidence="14" key="2">
    <citation type="submission" date="2022-11" db="EMBL/GenBank/DDBJ databases">
        <authorList>
            <person name="Hyden B.L."/>
            <person name="Feng K."/>
            <person name="Yates T."/>
            <person name="Jawdy S."/>
            <person name="Smart L.B."/>
            <person name="Muchero W."/>
        </authorList>
    </citation>
    <scope>NUCLEOTIDE SEQUENCE</scope>
    <source>
        <tissue evidence="14">Shoot tip</tissue>
    </source>
</reference>
<evidence type="ECO:0000256" key="5">
    <source>
        <dbReference type="ARBA" id="ARBA00022958"/>
    </source>
</evidence>
<keyword evidence="16" id="KW-1185">Reference proteome</keyword>
<comment type="subcellular location">
    <subcellularLocation>
        <location evidence="1">Membrane</location>
        <topology evidence="1">Multi-pass membrane protein</topology>
    </subcellularLocation>
</comment>
<evidence type="ECO:0000256" key="4">
    <source>
        <dbReference type="ARBA" id="ARBA00022692"/>
    </source>
</evidence>
<dbReference type="Gene3D" id="1.20.1530.20">
    <property type="match status" value="1"/>
</dbReference>
<accession>A0A6N2NGC6</accession>
<dbReference type="GO" id="GO:0006813">
    <property type="term" value="P:potassium ion transport"/>
    <property type="evidence" value="ECO:0007669"/>
    <property type="project" value="UniProtKB-KW"/>
</dbReference>
<evidence type="ECO:0000313" key="14">
    <source>
        <dbReference type="EMBL" id="KAJ6720572.1"/>
    </source>
</evidence>
<evidence type="ECO:0000256" key="1">
    <source>
        <dbReference type="ARBA" id="ARBA00004141"/>
    </source>
</evidence>
<keyword evidence="7" id="KW-0406">Ion transport</keyword>
<feature type="transmembrane region" description="Helical" evidence="10">
    <location>
        <begin position="148"/>
        <end position="170"/>
    </location>
</feature>
<dbReference type="AlphaFoldDB" id="A0A6N2NGC6"/>
<feature type="transmembrane region" description="Helical" evidence="10">
    <location>
        <begin position="422"/>
        <end position="443"/>
    </location>
</feature>
<evidence type="ECO:0000256" key="9">
    <source>
        <dbReference type="ARBA" id="ARBA00038341"/>
    </source>
</evidence>
<feature type="transmembrane region" description="Helical" evidence="10">
    <location>
        <begin position="53"/>
        <end position="76"/>
    </location>
</feature>
<keyword evidence="5" id="KW-0630">Potassium</keyword>
<dbReference type="GO" id="GO:0016020">
    <property type="term" value="C:membrane"/>
    <property type="evidence" value="ECO:0007669"/>
    <property type="project" value="UniProtKB-SubCell"/>
</dbReference>
<dbReference type="PANTHER" id="PTHR32468">
    <property type="entry name" value="CATION/H + ANTIPORTER"/>
    <property type="match status" value="1"/>
</dbReference>
<keyword evidence="3" id="KW-0633">Potassium transport</keyword>
<dbReference type="EMBL" id="JAPFFL010000006">
    <property type="protein sequence ID" value="KAJ6720572.1"/>
    <property type="molecule type" value="Genomic_DNA"/>
</dbReference>
<feature type="transmembrane region" description="Helical" evidence="10">
    <location>
        <begin position="330"/>
        <end position="349"/>
    </location>
</feature>
<feature type="transmembrane region" description="Helical" evidence="10">
    <location>
        <begin position="242"/>
        <end position="259"/>
    </location>
</feature>
<reference evidence="15" key="1">
    <citation type="submission" date="2019-03" db="EMBL/GenBank/DDBJ databases">
        <authorList>
            <person name="Mank J."/>
            <person name="Almeida P."/>
        </authorList>
    </citation>
    <scope>NUCLEOTIDE SEQUENCE</scope>
    <source>
        <strain evidence="15">78183</strain>
    </source>
</reference>
<keyword evidence="2" id="KW-0813">Transport</keyword>
<name>A0A6N2NGC6_SALVM</name>
<evidence type="ECO:0000259" key="11">
    <source>
        <dbReference type="Pfam" id="PF00999"/>
    </source>
</evidence>
<dbReference type="PANTHER" id="PTHR32468:SF74">
    <property type="entry name" value="CATION_H(+) ANTIPORTER 21-RELATED"/>
    <property type="match status" value="1"/>
</dbReference>
<feature type="transmembrane region" description="Helical" evidence="10">
    <location>
        <begin position="214"/>
        <end position="236"/>
    </location>
</feature>
<dbReference type="GO" id="GO:0006885">
    <property type="term" value="P:regulation of pH"/>
    <property type="evidence" value="ECO:0007669"/>
    <property type="project" value="TreeGrafter"/>
</dbReference>
<gene>
    <name evidence="14" type="ORF">OIU85_023754</name>
    <name evidence="15" type="ORF">SVIM_LOCUS495076</name>
</gene>
<evidence type="ECO:0000256" key="6">
    <source>
        <dbReference type="ARBA" id="ARBA00022989"/>
    </source>
</evidence>
<evidence type="ECO:0000259" key="13">
    <source>
        <dbReference type="Pfam" id="PF23259"/>
    </source>
</evidence>
<dbReference type="InterPro" id="IPR050794">
    <property type="entry name" value="CPA2_transporter"/>
</dbReference>
<organism evidence="15">
    <name type="scientific">Salix viminalis</name>
    <name type="common">Common osier</name>
    <name type="synonym">Basket willow</name>
    <dbReference type="NCBI Taxonomy" id="40686"/>
    <lineage>
        <taxon>Eukaryota</taxon>
        <taxon>Viridiplantae</taxon>
        <taxon>Streptophyta</taxon>
        <taxon>Embryophyta</taxon>
        <taxon>Tracheophyta</taxon>
        <taxon>Spermatophyta</taxon>
        <taxon>Magnoliopsida</taxon>
        <taxon>eudicotyledons</taxon>
        <taxon>Gunneridae</taxon>
        <taxon>Pentapetalae</taxon>
        <taxon>rosids</taxon>
        <taxon>fabids</taxon>
        <taxon>Malpighiales</taxon>
        <taxon>Salicaceae</taxon>
        <taxon>Saliceae</taxon>
        <taxon>Salix</taxon>
    </lineage>
</organism>
<evidence type="ECO:0000256" key="3">
    <source>
        <dbReference type="ARBA" id="ARBA00022538"/>
    </source>
</evidence>
<dbReference type="GO" id="GO:0012505">
    <property type="term" value="C:endomembrane system"/>
    <property type="evidence" value="ECO:0007669"/>
    <property type="project" value="TreeGrafter"/>
</dbReference>
<dbReference type="EMBL" id="CAADRP010002262">
    <property type="protein sequence ID" value="VFU64626.1"/>
    <property type="molecule type" value="Genomic_DNA"/>
</dbReference>
<evidence type="ECO:0000256" key="7">
    <source>
        <dbReference type="ARBA" id="ARBA00023065"/>
    </source>
</evidence>
<dbReference type="InterPro" id="IPR057290">
    <property type="entry name" value="CHX17_C"/>
</dbReference>
<feature type="transmembrane region" description="Helical" evidence="10">
    <location>
        <begin position="83"/>
        <end position="104"/>
    </location>
</feature>
<dbReference type="OrthoDB" id="818739at2759"/>
<dbReference type="Pfam" id="PF00999">
    <property type="entry name" value="Na_H_Exchanger"/>
    <property type="match status" value="1"/>
</dbReference>
<proteinExistence type="inferred from homology"/>
<feature type="domain" description="Cation/H(+) antiporter C-terminal" evidence="13">
    <location>
        <begin position="645"/>
        <end position="796"/>
    </location>
</feature>
<dbReference type="Proteomes" id="UP001151529">
    <property type="component" value="Chromosome 10"/>
</dbReference>
<feature type="transmembrane region" description="Helical" evidence="10">
    <location>
        <begin position="391"/>
        <end position="410"/>
    </location>
</feature>
<feature type="domain" description="Cation/H+ exchanger transmembrane" evidence="11">
    <location>
        <begin position="68"/>
        <end position="436"/>
    </location>
</feature>
<dbReference type="Pfam" id="PF23259">
    <property type="entry name" value="CHX17_C"/>
    <property type="match status" value="1"/>
</dbReference>
<evidence type="ECO:0000256" key="8">
    <source>
        <dbReference type="ARBA" id="ARBA00023136"/>
    </source>
</evidence>
<reference evidence="14" key="3">
    <citation type="journal article" date="2023" name="Int. J. Mol. Sci.">
        <title>De Novo Assembly and Annotation of 11 Diverse Shrub Willow (Salix) Genomes Reveals Novel Gene Organization in Sex-Linked Regions.</title>
        <authorList>
            <person name="Hyden B."/>
            <person name="Feng K."/>
            <person name="Yates T.B."/>
            <person name="Jawdy S."/>
            <person name="Cereghino C."/>
            <person name="Smart L.B."/>
            <person name="Muchero W."/>
        </authorList>
    </citation>
    <scope>NUCLEOTIDE SEQUENCE [LARGE SCALE GENOMIC DNA]</scope>
    <source>
        <tissue evidence="14">Shoot tip</tissue>
    </source>
</reference>
<dbReference type="InterPro" id="IPR038770">
    <property type="entry name" value="Na+/solute_symporter_sf"/>
</dbReference>
<keyword evidence="6 10" id="KW-1133">Transmembrane helix</keyword>
<feature type="domain" description="Cation/H(+) antiporter central" evidence="12">
    <location>
        <begin position="498"/>
        <end position="629"/>
    </location>
</feature>
<keyword evidence="4 10" id="KW-0812">Transmembrane</keyword>
<dbReference type="InterPro" id="IPR006153">
    <property type="entry name" value="Cation/H_exchanger_TM"/>
</dbReference>
<evidence type="ECO:0000313" key="15">
    <source>
        <dbReference type="EMBL" id="VFU64626.1"/>
    </source>
</evidence>
<sequence length="843" mass="93169">MAGTDAAELKYSAMEIYFNGYTITIDMSSGVLTACSYEVVGNSTTLWQISNPFIGATPFATNLCTAILLIQLLFLLFHRFPRFFSELITGLLMGPMMFGANALFSEYTHPTKQSGATETLTNLGVIYYMFLVGLQMDLTTIRRISKGAWGNALLGILFPLLMGVGSYHLLPGKNPISNPLGAWFWSIALTVTSFPDLALILSDLKLLRTEVGQMAISSAFVSDIASWSFLVVTIAISNGKSHAFILPTLVFILFCWFVLRPFLSQVIEKGSSNGGNYSDVYIYSILTGVVVCGFITDACGSHSMIGAFMFGLIIPDGELGRRIMEKLEDFVPGIMLPAFFVLTGTRCNLLDMFYNINHFAVLGILVLACLAKIASGFLVAMYYGMPAREGVALGVLMNTKGVMALIILNVGRDMKAVDNQTFAIMVMAILLMTILVKPIPHWACKTTKQFRRYKLRTLQESKPNTELRILACIHTTRNLSGIINLLELSNATEKSPICVFAACLVDLSGRTNAMVIVHDDNRNSSGPNYPANRGRSEADQIISTLESYERRNQSMSFLPLTVVSPYTSMHEDINNLAEDKRATLILIPFHKQSGADATQQENSSIRLVNQNLLIKSPCSVGIFIDRGLSLKTYNEGSHRREQLNFAMFFTGGHDDREALTYACRMAGSLNVSLKVIRFFPGKEAIEMMSMEEEVECENQRFADDTYLNGLRFMTMCNPSVTWVEKSVNSGDEIIIAAKDLAGEHDLYLVGRGQGMIKPFALGLSEWGDCEELGPLGDSLSTSDFAQHASILVVQQHSVSAMKNKGMQQQDQEKPGFEAWKSPLSSRDLLNIVNNRKKTDEEDD</sequence>
<protein>
    <submittedName>
        <fullName evidence="14">CATION/H + ANTIPORTER</fullName>
    </submittedName>
</protein>
<evidence type="ECO:0000313" key="16">
    <source>
        <dbReference type="Proteomes" id="UP001151529"/>
    </source>
</evidence>
<dbReference type="Pfam" id="PF23256">
    <property type="entry name" value="CHX17_2nd"/>
    <property type="match status" value="1"/>
</dbReference>
<dbReference type="GO" id="GO:1902600">
    <property type="term" value="P:proton transmembrane transport"/>
    <property type="evidence" value="ECO:0007669"/>
    <property type="project" value="InterPro"/>
</dbReference>
<keyword evidence="8 10" id="KW-0472">Membrane</keyword>
<dbReference type="InterPro" id="IPR057291">
    <property type="entry name" value="CHX17_2nd"/>
</dbReference>
<feature type="transmembrane region" description="Helical" evidence="10">
    <location>
        <begin position="182"/>
        <end position="202"/>
    </location>
</feature>
<evidence type="ECO:0000256" key="10">
    <source>
        <dbReference type="SAM" id="Phobius"/>
    </source>
</evidence>
<evidence type="ECO:0000259" key="12">
    <source>
        <dbReference type="Pfam" id="PF23256"/>
    </source>
</evidence>
<evidence type="ECO:0000256" key="2">
    <source>
        <dbReference type="ARBA" id="ARBA00022448"/>
    </source>
</evidence>